<accession>A0A951QDF1</accession>
<reference evidence="11" key="1">
    <citation type="submission" date="2021-05" db="EMBL/GenBank/DDBJ databases">
        <authorList>
            <person name="Pietrasiak N."/>
            <person name="Ward R."/>
            <person name="Stajich J.E."/>
            <person name="Kurbessoian T."/>
        </authorList>
    </citation>
    <scope>NUCLEOTIDE SEQUENCE</scope>
    <source>
        <strain evidence="11">UHER 2000/2452</strain>
    </source>
</reference>
<dbReference type="PANTHER" id="PTHR37820:SF1">
    <property type="entry name" value="CELL DIVISION PROTEIN FTSQ"/>
    <property type="match status" value="1"/>
</dbReference>
<keyword evidence="6 9" id="KW-0472">Membrane</keyword>
<evidence type="ECO:0000256" key="6">
    <source>
        <dbReference type="ARBA" id="ARBA00023136"/>
    </source>
</evidence>
<dbReference type="Gene3D" id="3.10.20.310">
    <property type="entry name" value="membrane protein fhac"/>
    <property type="match status" value="1"/>
</dbReference>
<keyword evidence="4 9" id="KW-0812">Transmembrane</keyword>
<evidence type="ECO:0000313" key="12">
    <source>
        <dbReference type="Proteomes" id="UP000757435"/>
    </source>
</evidence>
<evidence type="ECO:0000256" key="2">
    <source>
        <dbReference type="ARBA" id="ARBA00022475"/>
    </source>
</evidence>
<dbReference type="PROSITE" id="PS51779">
    <property type="entry name" value="POTRA"/>
    <property type="match status" value="1"/>
</dbReference>
<gene>
    <name evidence="11" type="ORF">KME15_17775</name>
</gene>
<keyword evidence="7" id="KW-0131">Cell cycle</keyword>
<dbReference type="AlphaFoldDB" id="A0A951QDF1"/>
<sequence>MMADIPTISRTELAERRRKLRWQRRWRILQTSWQVVAMGGLTVGLIWVVTLPDWMLRDASQIEVEGNKFLSADTVRTLLPIKYPQFLLTLQPKTLTQRLESQAPIAEATVSRHLFPPGLTVRIQERYPVAIVYSSPTAQSGQPGNVSTESNPVALLDERGTFIPYESYVSLNRSRQLPSLKIVGMQDQYRSQWPSLYQQVSRSPVKILEIDWREPGNLILHSELGTVYCGSYGSRFAEQIRTLDQLRQLPEKLNSQKIDFIDLRNPQSPLVKIIGSEAIELPDSSRDEIPDQEDSALPDSQAVP</sequence>
<evidence type="ECO:0000256" key="4">
    <source>
        <dbReference type="ARBA" id="ARBA00022692"/>
    </source>
</evidence>
<keyword evidence="5 9" id="KW-1133">Transmembrane helix</keyword>
<dbReference type="GO" id="GO:0005886">
    <property type="term" value="C:plasma membrane"/>
    <property type="evidence" value="ECO:0007669"/>
    <property type="project" value="TreeGrafter"/>
</dbReference>
<dbReference type="InterPro" id="IPR034746">
    <property type="entry name" value="POTRA"/>
</dbReference>
<comment type="caution">
    <text evidence="11">The sequence shown here is derived from an EMBL/GenBank/DDBJ whole genome shotgun (WGS) entry which is preliminary data.</text>
</comment>
<dbReference type="PANTHER" id="PTHR37820">
    <property type="entry name" value="CELL DIVISION PROTEIN DIVIB"/>
    <property type="match status" value="1"/>
</dbReference>
<evidence type="ECO:0000256" key="3">
    <source>
        <dbReference type="ARBA" id="ARBA00022618"/>
    </source>
</evidence>
<protein>
    <submittedName>
        <fullName evidence="11">FtsQ-type POTRA domain-containing protein</fullName>
    </submittedName>
</protein>
<comment type="subcellular location">
    <subcellularLocation>
        <location evidence="1">Membrane</location>
    </subcellularLocation>
</comment>
<dbReference type="Proteomes" id="UP000757435">
    <property type="component" value="Unassembled WGS sequence"/>
</dbReference>
<evidence type="ECO:0000259" key="10">
    <source>
        <dbReference type="PROSITE" id="PS51779"/>
    </source>
</evidence>
<dbReference type="GO" id="GO:0051301">
    <property type="term" value="P:cell division"/>
    <property type="evidence" value="ECO:0007669"/>
    <property type="project" value="UniProtKB-KW"/>
</dbReference>
<proteinExistence type="predicted"/>
<dbReference type="Pfam" id="PF08478">
    <property type="entry name" value="POTRA_1"/>
    <property type="match status" value="1"/>
</dbReference>
<keyword evidence="2" id="KW-1003">Cell membrane</keyword>
<evidence type="ECO:0000256" key="8">
    <source>
        <dbReference type="SAM" id="MobiDB-lite"/>
    </source>
</evidence>
<reference evidence="11" key="2">
    <citation type="journal article" date="2022" name="Microbiol. Resour. Announc.">
        <title>Metagenome Sequencing to Explore Phylogenomics of Terrestrial Cyanobacteria.</title>
        <authorList>
            <person name="Ward R.D."/>
            <person name="Stajich J.E."/>
            <person name="Johansen J.R."/>
            <person name="Huntemann M."/>
            <person name="Clum A."/>
            <person name="Foster B."/>
            <person name="Foster B."/>
            <person name="Roux S."/>
            <person name="Palaniappan K."/>
            <person name="Varghese N."/>
            <person name="Mukherjee S."/>
            <person name="Reddy T.B.K."/>
            <person name="Daum C."/>
            <person name="Copeland A."/>
            <person name="Chen I.A."/>
            <person name="Ivanova N.N."/>
            <person name="Kyrpides N.C."/>
            <person name="Shapiro N."/>
            <person name="Eloe-Fadrosh E.A."/>
            <person name="Pietrasiak N."/>
        </authorList>
    </citation>
    <scope>NUCLEOTIDE SEQUENCE</scope>
    <source>
        <strain evidence="11">UHER 2000/2452</strain>
    </source>
</reference>
<feature type="transmembrane region" description="Helical" evidence="9">
    <location>
        <begin position="26"/>
        <end position="49"/>
    </location>
</feature>
<dbReference type="EMBL" id="JAHHHD010000022">
    <property type="protein sequence ID" value="MBW4660524.1"/>
    <property type="molecule type" value="Genomic_DNA"/>
</dbReference>
<evidence type="ECO:0000256" key="9">
    <source>
        <dbReference type="SAM" id="Phobius"/>
    </source>
</evidence>
<evidence type="ECO:0000313" key="11">
    <source>
        <dbReference type="EMBL" id="MBW4660524.1"/>
    </source>
</evidence>
<name>A0A951QDF1_9CYAN</name>
<evidence type="ECO:0000256" key="5">
    <source>
        <dbReference type="ARBA" id="ARBA00022989"/>
    </source>
</evidence>
<keyword evidence="3" id="KW-0132">Cell division</keyword>
<feature type="domain" description="POTRA" evidence="10">
    <location>
        <begin position="57"/>
        <end position="126"/>
    </location>
</feature>
<dbReference type="InterPro" id="IPR050487">
    <property type="entry name" value="FtsQ_DivIB"/>
</dbReference>
<dbReference type="InterPro" id="IPR013685">
    <property type="entry name" value="POTRA_FtsQ_type"/>
</dbReference>
<evidence type="ECO:0000256" key="1">
    <source>
        <dbReference type="ARBA" id="ARBA00004370"/>
    </source>
</evidence>
<feature type="region of interest" description="Disordered" evidence="8">
    <location>
        <begin position="282"/>
        <end position="304"/>
    </location>
</feature>
<organism evidence="11 12">
    <name type="scientific">Drouetiella hepatica Uher 2000/2452</name>
    <dbReference type="NCBI Taxonomy" id="904376"/>
    <lineage>
        <taxon>Bacteria</taxon>
        <taxon>Bacillati</taxon>
        <taxon>Cyanobacteriota</taxon>
        <taxon>Cyanophyceae</taxon>
        <taxon>Oculatellales</taxon>
        <taxon>Oculatellaceae</taxon>
        <taxon>Drouetiella</taxon>
    </lineage>
</organism>
<evidence type="ECO:0000256" key="7">
    <source>
        <dbReference type="ARBA" id="ARBA00023306"/>
    </source>
</evidence>